<keyword evidence="1" id="KW-0560">Oxidoreductase</keyword>
<dbReference type="OrthoDB" id="9804734at2"/>
<dbReference type="FunFam" id="3.40.50.1970:FF:000003">
    <property type="entry name" value="Alcohol dehydrogenase, iron-containing"/>
    <property type="match status" value="1"/>
</dbReference>
<evidence type="ECO:0000313" key="4">
    <source>
        <dbReference type="EMBL" id="SMC23267.1"/>
    </source>
</evidence>
<protein>
    <submittedName>
        <fullName evidence="4">Alcohol dehydrogenase, class IV</fullName>
    </submittedName>
</protein>
<dbReference type="Proteomes" id="UP000192468">
    <property type="component" value="Unassembled WGS sequence"/>
</dbReference>
<dbReference type="Gene3D" id="3.40.50.1970">
    <property type="match status" value="1"/>
</dbReference>
<dbReference type="GO" id="GO:0046872">
    <property type="term" value="F:metal ion binding"/>
    <property type="evidence" value="ECO:0007669"/>
    <property type="project" value="InterPro"/>
</dbReference>
<evidence type="ECO:0000256" key="1">
    <source>
        <dbReference type="ARBA" id="ARBA00023002"/>
    </source>
</evidence>
<dbReference type="Pfam" id="PF00465">
    <property type="entry name" value="Fe-ADH"/>
    <property type="match status" value="1"/>
</dbReference>
<evidence type="ECO:0000259" key="3">
    <source>
        <dbReference type="Pfam" id="PF25137"/>
    </source>
</evidence>
<dbReference type="RefSeq" id="WP_084115385.1">
    <property type="nucleotide sequence ID" value="NZ_FWXH01000005.1"/>
</dbReference>
<dbReference type="SUPFAM" id="SSF56796">
    <property type="entry name" value="Dehydroquinate synthase-like"/>
    <property type="match status" value="1"/>
</dbReference>
<organism evidence="4 5">
    <name type="scientific">Clostridium acidisoli DSM 12555</name>
    <dbReference type="NCBI Taxonomy" id="1121291"/>
    <lineage>
        <taxon>Bacteria</taxon>
        <taxon>Bacillati</taxon>
        <taxon>Bacillota</taxon>
        <taxon>Clostridia</taxon>
        <taxon>Eubacteriales</taxon>
        <taxon>Clostridiaceae</taxon>
        <taxon>Clostridium</taxon>
    </lineage>
</organism>
<feature type="domain" description="Fe-containing alcohol dehydrogenase-like C-terminal" evidence="3">
    <location>
        <begin position="188"/>
        <end position="383"/>
    </location>
</feature>
<dbReference type="PROSITE" id="PS00913">
    <property type="entry name" value="ADH_IRON_1"/>
    <property type="match status" value="1"/>
</dbReference>
<dbReference type="Gene3D" id="1.20.1090.10">
    <property type="entry name" value="Dehydroquinate synthase-like - alpha domain"/>
    <property type="match status" value="1"/>
</dbReference>
<gene>
    <name evidence="4" type="ORF">SAMN02745134_01851</name>
</gene>
<dbReference type="CDD" id="cd08185">
    <property type="entry name" value="Fe-ADH-like"/>
    <property type="match status" value="1"/>
</dbReference>
<reference evidence="4 5" key="1">
    <citation type="submission" date="2017-04" db="EMBL/GenBank/DDBJ databases">
        <authorList>
            <person name="Afonso C.L."/>
            <person name="Miller P.J."/>
            <person name="Scott M.A."/>
            <person name="Spackman E."/>
            <person name="Goraichik I."/>
            <person name="Dimitrov K.M."/>
            <person name="Suarez D.L."/>
            <person name="Swayne D.E."/>
        </authorList>
    </citation>
    <scope>NUCLEOTIDE SEQUENCE [LARGE SCALE GENOMIC DNA]</scope>
    <source>
        <strain evidence="4 5">DSM 12555</strain>
    </source>
</reference>
<dbReference type="GO" id="GO:0004022">
    <property type="term" value="F:alcohol dehydrogenase (NAD+) activity"/>
    <property type="evidence" value="ECO:0007669"/>
    <property type="project" value="TreeGrafter"/>
</dbReference>
<sequence>MVNFDYYMPTKLLFGAKKISLLGGITSEYGKRALIVTGRNSTKKTGLLDKVVKILKEEQVESFIFDKVKSNPLTTTAEEGVKFAKENQVDVVIALGGGSAMDAAKAIAFMTVNEGDVSEYIFGKKGIGALPIIAVTTTAGTGSEGDCLAVLTNPENNDKKSLKSPYIYPKVSIIDAELMVTLPKSIIAPTGIDVLCHAMEAYVSNNSNIISEALAIKAIELVGKNLPKVYDNADDVEAWSYMALANTLGGMVIDASGVALAHGLEHPVSGLLDVAHGDGLAAVLIGWMEYSYKNSIEKFTNIAKVLGEDTGDVCTETSARKSIEAVKKLLQKLNLTKSLSELGVKEEHIEWLSNNAMKTMTYAIGNNPKVPELMDIKKLYMKSL</sequence>
<dbReference type="InterPro" id="IPR001670">
    <property type="entry name" value="ADH_Fe/GldA"/>
</dbReference>
<keyword evidence="5" id="KW-1185">Reference proteome</keyword>
<name>A0A1W1XHG1_9CLOT</name>
<dbReference type="InterPro" id="IPR018211">
    <property type="entry name" value="ADH_Fe_CS"/>
</dbReference>
<dbReference type="PANTHER" id="PTHR11496">
    <property type="entry name" value="ALCOHOL DEHYDROGENASE"/>
    <property type="match status" value="1"/>
</dbReference>
<dbReference type="InterPro" id="IPR039697">
    <property type="entry name" value="Alcohol_dehydrogenase_Fe"/>
</dbReference>
<evidence type="ECO:0000259" key="2">
    <source>
        <dbReference type="Pfam" id="PF00465"/>
    </source>
</evidence>
<accession>A0A1W1XHG1</accession>
<dbReference type="InterPro" id="IPR056798">
    <property type="entry name" value="ADH_Fe_C"/>
</dbReference>
<evidence type="ECO:0000313" key="5">
    <source>
        <dbReference type="Proteomes" id="UP000192468"/>
    </source>
</evidence>
<dbReference type="PANTHER" id="PTHR11496:SF104">
    <property type="entry name" value="3-DEOXY-ALPHA-D-MANNO-OCTULOSONATE 8-OXIDASE"/>
    <property type="match status" value="1"/>
</dbReference>
<dbReference type="EMBL" id="FWXH01000005">
    <property type="protein sequence ID" value="SMC23267.1"/>
    <property type="molecule type" value="Genomic_DNA"/>
</dbReference>
<proteinExistence type="predicted"/>
<dbReference type="AlphaFoldDB" id="A0A1W1XHG1"/>
<dbReference type="Pfam" id="PF25137">
    <property type="entry name" value="ADH_Fe_C"/>
    <property type="match status" value="1"/>
</dbReference>
<feature type="domain" description="Alcohol dehydrogenase iron-type/glycerol dehydrogenase GldA" evidence="2">
    <location>
        <begin position="9"/>
        <end position="175"/>
    </location>
</feature>
<dbReference type="STRING" id="1121291.SAMN02745134_01851"/>